<organism evidence="4 5">
    <name type="scientific">Georgenia faecalis</name>
    <dbReference type="NCBI Taxonomy" id="2483799"/>
    <lineage>
        <taxon>Bacteria</taxon>
        <taxon>Bacillati</taxon>
        <taxon>Actinomycetota</taxon>
        <taxon>Actinomycetes</taxon>
        <taxon>Micrococcales</taxon>
        <taxon>Bogoriellaceae</taxon>
        <taxon>Georgenia</taxon>
    </lineage>
</organism>
<gene>
    <name evidence="4" type="ORF">ACFO3F_00095</name>
</gene>
<name>A0ABV9D4V9_9MICO</name>
<feature type="domain" description="DUF6458" evidence="3">
    <location>
        <begin position="1"/>
        <end position="60"/>
    </location>
</feature>
<dbReference type="EMBL" id="JBHSGF010000001">
    <property type="protein sequence ID" value="MFC4553642.1"/>
    <property type="molecule type" value="Genomic_DNA"/>
</dbReference>
<evidence type="ECO:0000259" key="3">
    <source>
        <dbReference type="Pfam" id="PF20059"/>
    </source>
</evidence>
<evidence type="ECO:0000256" key="1">
    <source>
        <dbReference type="SAM" id="MobiDB-lite"/>
    </source>
</evidence>
<feature type="compositionally biased region" description="Basic and acidic residues" evidence="1">
    <location>
        <begin position="59"/>
        <end position="69"/>
    </location>
</feature>
<comment type="caution">
    <text evidence="4">The sequence shown here is derived from an EMBL/GenBank/DDBJ whole genome shotgun (WGS) entry which is preliminary data.</text>
</comment>
<keyword evidence="2" id="KW-1133">Transmembrane helix</keyword>
<protein>
    <submittedName>
        <fullName evidence="4">DUF6458 family protein</fullName>
    </submittedName>
</protein>
<dbReference type="RefSeq" id="WP_122822889.1">
    <property type="nucleotide sequence ID" value="NZ_CP033325.1"/>
</dbReference>
<proteinExistence type="predicted"/>
<keyword evidence="5" id="KW-1185">Reference proteome</keyword>
<evidence type="ECO:0000313" key="5">
    <source>
        <dbReference type="Proteomes" id="UP001595955"/>
    </source>
</evidence>
<dbReference type="Proteomes" id="UP001595955">
    <property type="component" value="Unassembled WGS sequence"/>
</dbReference>
<accession>A0ABV9D4V9</accession>
<evidence type="ECO:0000313" key="4">
    <source>
        <dbReference type="EMBL" id="MFC4553642.1"/>
    </source>
</evidence>
<feature type="transmembrane region" description="Helical" evidence="2">
    <location>
        <begin position="33"/>
        <end position="51"/>
    </location>
</feature>
<feature type="region of interest" description="Disordered" evidence="1">
    <location>
        <begin position="56"/>
        <end position="76"/>
    </location>
</feature>
<sequence length="76" mass="8255">MGVGGGIFLIVVGAILAFGLEPDAWEVFNLNTIGYICMAVGVLAIIIALVMQNQRRKTSHTEYVERRDLGNPPPAR</sequence>
<keyword evidence="2" id="KW-0812">Transmembrane</keyword>
<dbReference type="InterPro" id="IPR045597">
    <property type="entry name" value="DUF6458"/>
</dbReference>
<evidence type="ECO:0000256" key="2">
    <source>
        <dbReference type="SAM" id="Phobius"/>
    </source>
</evidence>
<reference evidence="5" key="1">
    <citation type="journal article" date="2019" name="Int. J. Syst. Evol. Microbiol.">
        <title>The Global Catalogue of Microorganisms (GCM) 10K type strain sequencing project: providing services to taxonomists for standard genome sequencing and annotation.</title>
        <authorList>
            <consortium name="The Broad Institute Genomics Platform"/>
            <consortium name="The Broad Institute Genome Sequencing Center for Infectious Disease"/>
            <person name="Wu L."/>
            <person name="Ma J."/>
        </authorList>
    </citation>
    <scope>NUCLEOTIDE SEQUENCE [LARGE SCALE GENOMIC DNA]</scope>
    <source>
        <strain evidence="5">JCM 3369</strain>
    </source>
</reference>
<dbReference type="Pfam" id="PF20059">
    <property type="entry name" value="DUF6458"/>
    <property type="match status" value="1"/>
</dbReference>
<keyword evidence="2" id="KW-0472">Membrane</keyword>